<evidence type="ECO:0000313" key="11">
    <source>
        <dbReference type="Proteomes" id="UP001489004"/>
    </source>
</evidence>
<evidence type="ECO:0000256" key="5">
    <source>
        <dbReference type="ARBA" id="ARBA00022729"/>
    </source>
</evidence>
<keyword evidence="11" id="KW-1185">Reference proteome</keyword>
<name>A0AAW1P3F7_9CHLO</name>
<dbReference type="PROSITE" id="PS51273">
    <property type="entry name" value="GATASE_TYPE_1"/>
    <property type="match status" value="1"/>
</dbReference>
<evidence type="ECO:0000256" key="3">
    <source>
        <dbReference type="ARBA" id="ARBA00012886"/>
    </source>
</evidence>
<organism evidence="10 11">
    <name type="scientific">[Myrmecia] bisecta</name>
    <dbReference type="NCBI Taxonomy" id="41462"/>
    <lineage>
        <taxon>Eukaryota</taxon>
        <taxon>Viridiplantae</taxon>
        <taxon>Chlorophyta</taxon>
        <taxon>core chlorophytes</taxon>
        <taxon>Trebouxiophyceae</taxon>
        <taxon>Trebouxiales</taxon>
        <taxon>Trebouxiaceae</taxon>
        <taxon>Myrmecia</taxon>
    </lineage>
</organism>
<protein>
    <recommendedName>
        <fullName evidence="3 9">folate gamma-glutamyl hydrolase</fullName>
        <ecNumber evidence="3 9">3.4.19.9</ecNumber>
    </recommendedName>
</protein>
<dbReference type="PROSITE" id="PS51275">
    <property type="entry name" value="PEPTIDASE_C26_GGH"/>
    <property type="match status" value="1"/>
</dbReference>
<dbReference type="Proteomes" id="UP001489004">
    <property type="component" value="Unassembled WGS sequence"/>
</dbReference>
<dbReference type="GO" id="GO:0005576">
    <property type="term" value="C:extracellular region"/>
    <property type="evidence" value="ECO:0007669"/>
    <property type="project" value="UniProtKB-SubCell"/>
</dbReference>
<dbReference type="GO" id="GO:0034722">
    <property type="term" value="F:gamma-glutamyl-peptidase activity"/>
    <property type="evidence" value="ECO:0007669"/>
    <property type="project" value="UniProtKB-UniRule"/>
</dbReference>
<proteinExistence type="inferred from homology"/>
<dbReference type="InterPro" id="IPR011697">
    <property type="entry name" value="Peptidase_C26"/>
</dbReference>
<dbReference type="GO" id="GO:0046900">
    <property type="term" value="P:tetrahydrofolylpolyglutamate metabolic process"/>
    <property type="evidence" value="ECO:0007669"/>
    <property type="project" value="TreeGrafter"/>
</dbReference>
<sequence length="352" mass="39619">MFLNTLELSISFDLPQGSPTSPSASLIASTSTCHGASRRTACHYCPGQSYVAAAYVKWIESAGGRAVPIRLYDSDEELKRLFSSVNGIIFPGGLTDLWLDDPYVISAKKLHDWAVEENDKGNVFPIWGTCLGHQLLQILAANVNFNDLLIETDAVSHASTLKFTGEGRKSRMFGTAEPSLLNKIEDANLNIIIENHEFGVPPKHFDDWPVLKEQYEIVSTAFDRNGTEYVSTIEHRRYPFFGTQWHPEKPPYEFSDLAIPHSHDAIRVGQHLANVFIELARQSPHTPESKEEELAMLIYNYKPVFTARDIVMEPSYDGPDITYFFDPIRDGADRLGADAHASEKRRLEYLRA</sequence>
<evidence type="ECO:0000256" key="2">
    <source>
        <dbReference type="ARBA" id="ARBA00011083"/>
    </source>
</evidence>
<dbReference type="InterPro" id="IPR015527">
    <property type="entry name" value="Pept_C26_g-glut_hydrolase"/>
</dbReference>
<keyword evidence="6 9" id="KW-0378">Hydrolase</keyword>
<evidence type="ECO:0000256" key="6">
    <source>
        <dbReference type="ARBA" id="ARBA00022801"/>
    </source>
</evidence>
<keyword evidence="4" id="KW-0964">Secreted</keyword>
<evidence type="ECO:0000256" key="1">
    <source>
        <dbReference type="ARBA" id="ARBA00004239"/>
    </source>
</evidence>
<dbReference type="FunFam" id="3.40.50.880:FF:000024">
    <property type="entry name" value="Folate gamma-glutamyl hydrolase"/>
    <property type="match status" value="1"/>
</dbReference>
<accession>A0AAW1P3F7</accession>
<comment type="catalytic activity">
    <reaction evidence="7 9">
        <text>(6S)-5,6,7,8-tetrahydrofolyl-(gamma-L-Glu)(n) + (n-1) H2O = (6S)-5,6,7,8-tetrahydrofolate + (n-1) L-glutamate</text>
        <dbReference type="Rhea" id="RHEA:56784"/>
        <dbReference type="Rhea" id="RHEA-COMP:14738"/>
        <dbReference type="ChEBI" id="CHEBI:15377"/>
        <dbReference type="ChEBI" id="CHEBI:29985"/>
        <dbReference type="ChEBI" id="CHEBI:57453"/>
        <dbReference type="ChEBI" id="CHEBI:141005"/>
        <dbReference type="EC" id="3.4.19.9"/>
    </reaction>
</comment>
<dbReference type="InterPro" id="IPR029062">
    <property type="entry name" value="Class_I_gatase-like"/>
</dbReference>
<comment type="caution">
    <text evidence="10">The sequence shown here is derived from an EMBL/GenBank/DDBJ whole genome shotgun (WGS) entry which is preliminary data.</text>
</comment>
<dbReference type="EC" id="3.4.19.9" evidence="3 9"/>
<evidence type="ECO:0000256" key="8">
    <source>
        <dbReference type="PIRSR" id="PIRSR615527-1"/>
    </source>
</evidence>
<comment type="subcellular location">
    <subcellularLocation>
        <location evidence="1">Secreted</location>
        <location evidence="1">Extracellular space</location>
    </subcellularLocation>
</comment>
<evidence type="ECO:0000256" key="4">
    <source>
        <dbReference type="ARBA" id="ARBA00022525"/>
    </source>
</evidence>
<dbReference type="Gene3D" id="3.40.50.880">
    <property type="match status" value="1"/>
</dbReference>
<feature type="active site" evidence="9">
    <location>
        <position position="246"/>
    </location>
</feature>
<keyword evidence="5" id="KW-0732">Signal</keyword>
<dbReference type="PANTHER" id="PTHR11315">
    <property type="entry name" value="PROTEASE FAMILY C26 GAMMA-GLUTAMYL HYDROLASE"/>
    <property type="match status" value="1"/>
</dbReference>
<reference evidence="10 11" key="1">
    <citation type="journal article" date="2024" name="Nat. Commun.">
        <title>Phylogenomics reveals the evolutionary origins of lichenization in chlorophyte algae.</title>
        <authorList>
            <person name="Puginier C."/>
            <person name="Libourel C."/>
            <person name="Otte J."/>
            <person name="Skaloud P."/>
            <person name="Haon M."/>
            <person name="Grisel S."/>
            <person name="Petersen M."/>
            <person name="Berrin J.G."/>
            <person name="Delaux P.M."/>
            <person name="Dal Grande F."/>
            <person name="Keller J."/>
        </authorList>
    </citation>
    <scope>NUCLEOTIDE SEQUENCE [LARGE SCALE GENOMIC DNA]</scope>
    <source>
        <strain evidence="10 11">SAG 2043</strain>
    </source>
</reference>
<dbReference type="GO" id="GO:0005773">
    <property type="term" value="C:vacuole"/>
    <property type="evidence" value="ECO:0007669"/>
    <property type="project" value="TreeGrafter"/>
</dbReference>
<dbReference type="PANTHER" id="PTHR11315:SF0">
    <property type="entry name" value="FOLATE GAMMA-GLUTAMYL HYDROLASE"/>
    <property type="match status" value="1"/>
</dbReference>
<evidence type="ECO:0000256" key="7">
    <source>
        <dbReference type="ARBA" id="ARBA00051589"/>
    </source>
</evidence>
<feature type="active site" description="Nucleophile" evidence="8 9">
    <location>
        <position position="130"/>
    </location>
</feature>
<feature type="active site" description="Proton donor" evidence="8">
    <location>
        <position position="246"/>
    </location>
</feature>
<gene>
    <name evidence="10" type="ORF">WJX72_001749</name>
</gene>
<evidence type="ECO:0000256" key="9">
    <source>
        <dbReference type="PROSITE-ProRule" id="PRU00607"/>
    </source>
</evidence>
<evidence type="ECO:0000313" key="10">
    <source>
        <dbReference type="EMBL" id="KAK9803146.1"/>
    </source>
</evidence>
<dbReference type="SUPFAM" id="SSF52317">
    <property type="entry name" value="Class I glutamine amidotransferase-like"/>
    <property type="match status" value="1"/>
</dbReference>
<dbReference type="Pfam" id="PF07722">
    <property type="entry name" value="Peptidase_C26"/>
    <property type="match status" value="1"/>
</dbReference>
<comment type="similarity">
    <text evidence="2">Belongs to the peptidase C26 family.</text>
</comment>
<dbReference type="AlphaFoldDB" id="A0AAW1P3F7"/>
<dbReference type="EMBL" id="JALJOR010000023">
    <property type="protein sequence ID" value="KAK9803146.1"/>
    <property type="molecule type" value="Genomic_DNA"/>
</dbReference>